<evidence type="ECO:0008006" key="4">
    <source>
        <dbReference type="Google" id="ProtNLM"/>
    </source>
</evidence>
<reference evidence="3" key="1">
    <citation type="journal article" date="2019" name="Int. J. Syst. Evol. Microbiol.">
        <title>The Global Catalogue of Microorganisms (GCM) 10K type strain sequencing project: providing services to taxonomists for standard genome sequencing and annotation.</title>
        <authorList>
            <consortium name="The Broad Institute Genomics Platform"/>
            <consortium name="The Broad Institute Genome Sequencing Center for Infectious Disease"/>
            <person name="Wu L."/>
            <person name="Ma J."/>
        </authorList>
    </citation>
    <scope>NUCLEOTIDE SEQUENCE [LARGE SCALE GENOMIC DNA]</scope>
    <source>
        <strain evidence="3">CGMCC 1.10131</strain>
    </source>
</reference>
<dbReference type="EMBL" id="BMDY01000005">
    <property type="protein sequence ID" value="GGA99731.1"/>
    <property type="molecule type" value="Genomic_DNA"/>
</dbReference>
<name>A0ABQ1I101_9ALTE</name>
<evidence type="ECO:0000313" key="2">
    <source>
        <dbReference type="EMBL" id="GGA99731.1"/>
    </source>
</evidence>
<evidence type="ECO:0000313" key="3">
    <source>
        <dbReference type="Proteomes" id="UP000651977"/>
    </source>
</evidence>
<protein>
    <recommendedName>
        <fullName evidence="4">DUF1311 domain-containing protein</fullName>
    </recommendedName>
</protein>
<dbReference type="RefSeq" id="WP_055732382.1">
    <property type="nucleotide sequence ID" value="NZ_BMDY01000005.1"/>
</dbReference>
<proteinExistence type="predicted"/>
<sequence length="158" mass="17900">MLGKVKNQVCVGVLALLSPWAHALECSSEGFAEASALNRQSHAKVQQLSEQYVEVCSWQFSLPKQQSCQLFKDKKKQFEQVNNRQLELVLAGANAATEAWYQVHEACAEAGKRENSAKAFQAYEKSFSAYQQLISVVEQQYQQQCYPQLKANIKQYCK</sequence>
<evidence type="ECO:0000256" key="1">
    <source>
        <dbReference type="SAM" id="SignalP"/>
    </source>
</evidence>
<gene>
    <name evidence="2" type="ORF">GCM10007414_11010</name>
</gene>
<comment type="caution">
    <text evidence="2">The sequence shown here is derived from an EMBL/GenBank/DDBJ whole genome shotgun (WGS) entry which is preliminary data.</text>
</comment>
<feature type="chain" id="PRO_5047242147" description="DUF1311 domain-containing protein" evidence="1">
    <location>
        <begin position="24"/>
        <end position="158"/>
    </location>
</feature>
<feature type="signal peptide" evidence="1">
    <location>
        <begin position="1"/>
        <end position="23"/>
    </location>
</feature>
<keyword evidence="1" id="KW-0732">Signal</keyword>
<keyword evidence="3" id="KW-1185">Reference proteome</keyword>
<dbReference type="Proteomes" id="UP000651977">
    <property type="component" value="Unassembled WGS sequence"/>
</dbReference>
<organism evidence="2 3">
    <name type="scientific">Agarivorans gilvus</name>
    <dbReference type="NCBI Taxonomy" id="680279"/>
    <lineage>
        <taxon>Bacteria</taxon>
        <taxon>Pseudomonadati</taxon>
        <taxon>Pseudomonadota</taxon>
        <taxon>Gammaproteobacteria</taxon>
        <taxon>Alteromonadales</taxon>
        <taxon>Alteromonadaceae</taxon>
        <taxon>Agarivorans</taxon>
    </lineage>
</organism>
<accession>A0ABQ1I101</accession>